<dbReference type="SUPFAM" id="SSF52242">
    <property type="entry name" value="Cobalamin (vitamin B12)-binding domain"/>
    <property type="match status" value="1"/>
</dbReference>
<dbReference type="PANTHER" id="PTHR45833:SF1">
    <property type="entry name" value="METHIONINE SYNTHASE"/>
    <property type="match status" value="1"/>
</dbReference>
<dbReference type="Gene3D" id="3.40.50.280">
    <property type="entry name" value="Cobalamin-binding domain"/>
    <property type="match status" value="1"/>
</dbReference>
<comment type="caution">
    <text evidence="4">The sequence shown here is derived from an EMBL/GenBank/DDBJ whole genome shotgun (WGS) entry which is preliminary data.</text>
</comment>
<keyword evidence="5" id="KW-1185">Reference proteome</keyword>
<dbReference type="InterPro" id="IPR003759">
    <property type="entry name" value="Cbl-bd_cap"/>
</dbReference>
<dbReference type="Proteomes" id="UP000621436">
    <property type="component" value="Unassembled WGS sequence"/>
</dbReference>
<dbReference type="GO" id="GO:0031419">
    <property type="term" value="F:cobalamin binding"/>
    <property type="evidence" value="ECO:0007669"/>
    <property type="project" value="InterPro"/>
</dbReference>
<dbReference type="GO" id="GO:0046872">
    <property type="term" value="F:metal ion binding"/>
    <property type="evidence" value="ECO:0007669"/>
    <property type="project" value="UniProtKB-KW"/>
</dbReference>
<dbReference type="EMBL" id="JADPIE010000002">
    <property type="protein sequence ID" value="MBF8436324.1"/>
    <property type="molecule type" value="Genomic_DNA"/>
</dbReference>
<name>A0A931AQQ8_9FIRM</name>
<dbReference type="InterPro" id="IPR036724">
    <property type="entry name" value="Cobalamin-bd_sf"/>
</dbReference>
<dbReference type="GO" id="GO:0008705">
    <property type="term" value="F:methionine synthase activity"/>
    <property type="evidence" value="ECO:0007669"/>
    <property type="project" value="TreeGrafter"/>
</dbReference>
<keyword evidence="1" id="KW-0479">Metal-binding</keyword>
<dbReference type="Pfam" id="PF02607">
    <property type="entry name" value="B12-binding_2"/>
    <property type="match status" value="1"/>
</dbReference>
<dbReference type="PANTHER" id="PTHR45833">
    <property type="entry name" value="METHIONINE SYNTHASE"/>
    <property type="match status" value="1"/>
</dbReference>
<evidence type="ECO:0000313" key="5">
    <source>
        <dbReference type="Proteomes" id="UP000621436"/>
    </source>
</evidence>
<dbReference type="InterPro" id="IPR050554">
    <property type="entry name" value="Met_Synthase/Corrinoid"/>
</dbReference>
<dbReference type="Gene3D" id="1.10.1240.10">
    <property type="entry name" value="Methionine synthase domain"/>
    <property type="match status" value="1"/>
</dbReference>
<reference evidence="4" key="1">
    <citation type="submission" date="2020-11" db="EMBL/GenBank/DDBJ databases">
        <title>Halonatronomonas betainensis gen. nov., sp. nov. a novel haloalkaliphilic representative of the family Halanaerobiacae capable of betaine degradation.</title>
        <authorList>
            <person name="Boltyanskaya Y."/>
            <person name="Kevbrin V."/>
            <person name="Detkova E."/>
            <person name="Grouzdev D.S."/>
            <person name="Koziaeva V."/>
            <person name="Zhilina T."/>
        </authorList>
    </citation>
    <scope>NUCLEOTIDE SEQUENCE</scope>
    <source>
        <strain evidence="4">Z-7014</strain>
    </source>
</reference>
<dbReference type="GO" id="GO:0050667">
    <property type="term" value="P:homocysteine metabolic process"/>
    <property type="evidence" value="ECO:0007669"/>
    <property type="project" value="TreeGrafter"/>
</dbReference>
<gene>
    <name evidence="4" type="ORF">I0Q91_04465</name>
</gene>
<keyword evidence="2" id="KW-0170">Cobalt</keyword>
<accession>A0A931AQQ8</accession>
<dbReference type="PROSITE" id="PS51332">
    <property type="entry name" value="B12_BINDING"/>
    <property type="match status" value="1"/>
</dbReference>
<evidence type="ECO:0000256" key="2">
    <source>
        <dbReference type="ARBA" id="ARBA00023285"/>
    </source>
</evidence>
<sequence length="370" mass="42853">MVNNSQLDISSLPDIPSEVANEYKDKLNLIINRVNNTLNSRDDINKLIGYNSLSTMHDLNENNAKFMSNLFQINDYQLFKTTLPWVYKAYYNQGFSYKYFRVEIKVWIEAVKEFIKPEFREEIIAVYKWILDNHENIIQLSKEVKVNNEEIPEKWQKTYSQFLQYLLAGDHLEADKLSKEIIETKEDARDFFEYVIKNALYEVGELWENGKVSIAEEHMASSISSRVLSNIYMNFLDNISEKGKIVITSIANEFHELGARIIADSLELEGWDVKYLGADTPLIDLIKLLVDHKPFALGLSVSMSFNLENLINAVNKIKATPELEDLKIFVGGKVFNENPGLWKKTGADGWARNSEKAVEIVEDWWQEENK</sequence>
<feature type="domain" description="B12-binding" evidence="3">
    <location>
        <begin position="242"/>
        <end position="370"/>
    </location>
</feature>
<organism evidence="4 5">
    <name type="scientific">Halonatronomonas betaini</name>
    <dbReference type="NCBI Taxonomy" id="2778430"/>
    <lineage>
        <taxon>Bacteria</taxon>
        <taxon>Bacillati</taxon>
        <taxon>Bacillota</taxon>
        <taxon>Clostridia</taxon>
        <taxon>Halanaerobiales</taxon>
        <taxon>Halarsenatibacteraceae</taxon>
        <taxon>Halonatronomonas</taxon>
    </lineage>
</organism>
<protein>
    <submittedName>
        <fullName evidence="4">Cobalamin-dependent protein</fullName>
    </submittedName>
</protein>
<dbReference type="InterPro" id="IPR036594">
    <property type="entry name" value="Meth_synthase_dom"/>
</dbReference>
<dbReference type="RefSeq" id="WP_270453146.1">
    <property type="nucleotide sequence ID" value="NZ_JADPIE010000002.1"/>
</dbReference>
<dbReference type="GO" id="GO:0046653">
    <property type="term" value="P:tetrahydrofolate metabolic process"/>
    <property type="evidence" value="ECO:0007669"/>
    <property type="project" value="TreeGrafter"/>
</dbReference>
<evidence type="ECO:0000313" key="4">
    <source>
        <dbReference type="EMBL" id="MBF8436324.1"/>
    </source>
</evidence>
<proteinExistence type="predicted"/>
<evidence type="ECO:0000256" key="1">
    <source>
        <dbReference type="ARBA" id="ARBA00022723"/>
    </source>
</evidence>
<dbReference type="Pfam" id="PF02310">
    <property type="entry name" value="B12-binding"/>
    <property type="match status" value="1"/>
</dbReference>
<evidence type="ECO:0000259" key="3">
    <source>
        <dbReference type="PROSITE" id="PS51332"/>
    </source>
</evidence>
<dbReference type="AlphaFoldDB" id="A0A931AQQ8"/>
<dbReference type="InterPro" id="IPR006158">
    <property type="entry name" value="Cobalamin-bd"/>
</dbReference>
<dbReference type="GO" id="GO:0005829">
    <property type="term" value="C:cytosol"/>
    <property type="evidence" value="ECO:0007669"/>
    <property type="project" value="TreeGrafter"/>
</dbReference>